<organism evidence="7 8">
    <name type="scientific">Emticicia agri</name>
    <dbReference type="NCBI Taxonomy" id="2492393"/>
    <lineage>
        <taxon>Bacteria</taxon>
        <taxon>Pseudomonadati</taxon>
        <taxon>Bacteroidota</taxon>
        <taxon>Cytophagia</taxon>
        <taxon>Cytophagales</taxon>
        <taxon>Leadbetterellaceae</taxon>
        <taxon>Emticicia</taxon>
    </lineage>
</organism>
<dbReference type="InterPro" id="IPR014105">
    <property type="entry name" value="Carotenoid/retinoid_OxRdtase"/>
</dbReference>
<evidence type="ECO:0000256" key="4">
    <source>
        <dbReference type="ARBA" id="ARBA00023002"/>
    </source>
</evidence>
<dbReference type="Pfam" id="PF01593">
    <property type="entry name" value="Amino_oxidase"/>
    <property type="match status" value="1"/>
</dbReference>
<dbReference type="Proteomes" id="UP000293162">
    <property type="component" value="Unassembled WGS sequence"/>
</dbReference>
<name>A0A4Q5LX45_9BACT</name>
<gene>
    <name evidence="7" type="primary">crtI</name>
    <name evidence="7" type="ORF">EWM59_18515</name>
</gene>
<dbReference type="RefSeq" id="WP_130022744.1">
    <property type="nucleotide sequence ID" value="NZ_SEWF01000030.1"/>
</dbReference>
<dbReference type="InterPro" id="IPR002937">
    <property type="entry name" value="Amino_oxidase"/>
</dbReference>
<comment type="caution">
    <text evidence="7">The sequence shown here is derived from an EMBL/GenBank/DDBJ whole genome shotgun (WGS) entry which is preliminary data.</text>
</comment>
<proteinExistence type="inferred from homology"/>
<sequence length="498" mass="56771">MNKAIVIGAGFAGLSAATKLAEAGYEVTILEKNSMPGGRARVFEEKGFTFDMGPSWYWMPDVFERYFAEFGKKVTDYYELVRLNPSYKVIFSPTEAIDLPANLEELKVLFESIEKGSSKKLEDFLEESKYKYEVGIGEFVWKPSLSITEFFDYRLVSKALSLDLFASFGKYIRKFFSNRRLLQLMEFPILFLGATPRNTPALYSLMNYAEIALGTWYPMGGMHEIVKAMVLLAEEKGVNIRLNEAVKHIVVQDSIANKVITDIDEYEADIVIGGADYHHIESRLLKQEHRNYSESYWENRTMAPSSLLFYVGVNRKVDKLIHHNLFFDEDFDVHADEIYTHPQWPSKPLFYVSAPSKTDESVAPQGAENLFILIPIAPDLADEEEVREKYYQMVMERLEKYVGHGIRKHVIYKKSFAVSDFKNDYHSFRGNAYGLANTLMQTAFLKPALKNKKVKNLYYTGQLTVPGPGVPPSLISGLVVANQVLKEFGNVKKQVTIA</sequence>
<evidence type="ECO:0000256" key="1">
    <source>
        <dbReference type="ARBA" id="ARBA00004829"/>
    </source>
</evidence>
<feature type="domain" description="Amine oxidase" evidence="6">
    <location>
        <begin position="11"/>
        <end position="485"/>
    </location>
</feature>
<dbReference type="EMBL" id="SEWF01000030">
    <property type="protein sequence ID" value="RYU94169.1"/>
    <property type="molecule type" value="Genomic_DNA"/>
</dbReference>
<evidence type="ECO:0000256" key="3">
    <source>
        <dbReference type="ARBA" id="ARBA00022746"/>
    </source>
</evidence>
<protein>
    <submittedName>
        <fullName evidence="7">Phytoene desaturase</fullName>
    </submittedName>
</protein>
<dbReference type="PANTHER" id="PTHR43734">
    <property type="entry name" value="PHYTOENE DESATURASE"/>
    <property type="match status" value="1"/>
</dbReference>
<keyword evidence="8" id="KW-1185">Reference proteome</keyword>
<reference evidence="7 8" key="1">
    <citation type="submission" date="2019-02" db="EMBL/GenBank/DDBJ databases">
        <title>Bacterial novel species Emticicia sp. 17J42-9 isolated from soil.</title>
        <authorList>
            <person name="Jung H.-Y."/>
        </authorList>
    </citation>
    <scope>NUCLEOTIDE SEQUENCE [LARGE SCALE GENOMIC DNA]</scope>
    <source>
        <strain evidence="7 8">17J42-9</strain>
    </source>
</reference>
<evidence type="ECO:0000259" key="6">
    <source>
        <dbReference type="Pfam" id="PF01593"/>
    </source>
</evidence>
<dbReference type="GO" id="GO:0016117">
    <property type="term" value="P:carotenoid biosynthetic process"/>
    <property type="evidence" value="ECO:0007669"/>
    <property type="project" value="UniProtKB-KW"/>
</dbReference>
<dbReference type="InterPro" id="IPR036188">
    <property type="entry name" value="FAD/NAD-bd_sf"/>
</dbReference>
<comment type="pathway">
    <text evidence="1 5">Carotenoid biosynthesis.</text>
</comment>
<evidence type="ECO:0000313" key="8">
    <source>
        <dbReference type="Proteomes" id="UP000293162"/>
    </source>
</evidence>
<dbReference type="AlphaFoldDB" id="A0A4Q5LX45"/>
<accession>A0A4Q5LX45</accession>
<comment type="similarity">
    <text evidence="2 5">Belongs to the carotenoid/retinoid oxidoreductase family.</text>
</comment>
<dbReference type="Gene3D" id="3.50.50.60">
    <property type="entry name" value="FAD/NAD(P)-binding domain"/>
    <property type="match status" value="2"/>
</dbReference>
<evidence type="ECO:0000256" key="2">
    <source>
        <dbReference type="ARBA" id="ARBA00006046"/>
    </source>
</evidence>
<evidence type="ECO:0000256" key="5">
    <source>
        <dbReference type="RuleBase" id="RU362075"/>
    </source>
</evidence>
<dbReference type="SUPFAM" id="SSF51905">
    <property type="entry name" value="FAD/NAD(P)-binding domain"/>
    <property type="match status" value="1"/>
</dbReference>
<evidence type="ECO:0000313" key="7">
    <source>
        <dbReference type="EMBL" id="RYU94169.1"/>
    </source>
</evidence>
<keyword evidence="3 5" id="KW-0125">Carotenoid biosynthesis</keyword>
<dbReference type="OrthoDB" id="9774675at2"/>
<dbReference type="PANTHER" id="PTHR43734:SF1">
    <property type="entry name" value="PHYTOENE DESATURASE"/>
    <property type="match status" value="1"/>
</dbReference>
<keyword evidence="4 5" id="KW-0560">Oxidoreductase</keyword>
<dbReference type="NCBIfam" id="TIGR02734">
    <property type="entry name" value="crtI_fam"/>
    <property type="match status" value="1"/>
</dbReference>
<dbReference type="GO" id="GO:0016491">
    <property type="term" value="F:oxidoreductase activity"/>
    <property type="evidence" value="ECO:0007669"/>
    <property type="project" value="UniProtKB-KW"/>
</dbReference>